<gene>
    <name evidence="1" type="ORF">QF035_000636</name>
</gene>
<proteinExistence type="predicted"/>
<name>A0ABU0SHL9_9ACTN</name>
<dbReference type="SUPFAM" id="SSF50494">
    <property type="entry name" value="Trypsin-like serine proteases"/>
    <property type="match status" value="1"/>
</dbReference>
<evidence type="ECO:0008006" key="3">
    <source>
        <dbReference type="Google" id="ProtNLM"/>
    </source>
</evidence>
<evidence type="ECO:0000313" key="2">
    <source>
        <dbReference type="Proteomes" id="UP001230328"/>
    </source>
</evidence>
<organism evidence="1 2">
    <name type="scientific">Streptomyces umbrinus</name>
    <dbReference type="NCBI Taxonomy" id="67370"/>
    <lineage>
        <taxon>Bacteria</taxon>
        <taxon>Bacillati</taxon>
        <taxon>Actinomycetota</taxon>
        <taxon>Actinomycetes</taxon>
        <taxon>Kitasatosporales</taxon>
        <taxon>Streptomycetaceae</taxon>
        <taxon>Streptomyces</taxon>
        <taxon>Streptomyces phaeochromogenes group</taxon>
    </lineage>
</organism>
<protein>
    <recommendedName>
        <fullName evidence="3">Serine protease</fullName>
    </recommendedName>
</protein>
<accession>A0ABU0SHL9</accession>
<reference evidence="1 2" key="1">
    <citation type="submission" date="2023-07" db="EMBL/GenBank/DDBJ databases">
        <title>Comparative genomics of wheat-associated soil bacteria to identify genetic determinants of phenazine resistance.</title>
        <authorList>
            <person name="Mouncey N."/>
        </authorList>
    </citation>
    <scope>NUCLEOTIDE SEQUENCE [LARGE SCALE GENOMIC DNA]</scope>
    <source>
        <strain evidence="1 2">V2I4</strain>
    </source>
</reference>
<dbReference type="RefSeq" id="WP_307517976.1">
    <property type="nucleotide sequence ID" value="NZ_JAUSZI010000002.1"/>
</dbReference>
<evidence type="ECO:0000313" key="1">
    <source>
        <dbReference type="EMBL" id="MDQ1023054.1"/>
    </source>
</evidence>
<dbReference type="EMBL" id="JAUSZI010000002">
    <property type="protein sequence ID" value="MDQ1023054.1"/>
    <property type="molecule type" value="Genomic_DNA"/>
</dbReference>
<sequence length="532" mass="56541">MPETEPGRPDYEAIERIKQDATPRLLAVPGVTAVALGAKVVAGRPTDTPSIKVFVRDKRPAAKVPPDELIPADIDGVPTDVETGGDLTPLAAPPTGVLNATRLALDSKTYRPVIGGGTLTTAGSSASGTLGCLLWDAANPHVGYALTNQHVAHPPDIRTMEKDRTEIGQPDGDRLSKNCCNDIIGVWAGGDKNADRDEAVVRLSPGMKWKAEIAGIGRVAGIHELTREEGNSKSYQVRKRGAVTRLTGGFITGFTATTNEIQNMIIITPNPHPNAGPRDTTFFAYDGDSGSVLVNDANEVVGLLHHKDGGGRGWATPITHVLARLAEHEKLDLQVATSPPGVPIQVHTVPGGPTVAVPHEVAQQVAADPAMRSTFQGSGDRAPLGRPWFTDVPPPADALAHVRADLDGSSAGRLLGALWATHRTELTRLVTSDRRVMIVWHRGGGAALVQLLLRMLTHTDRTLPETLNGEPLMTCLDRLHSRLAQYASPALRTDLDRARAVLPDLAGLSYQGIVDALADVSQRNADQQGADQ</sequence>
<dbReference type="InterPro" id="IPR009003">
    <property type="entry name" value="Peptidase_S1_PA"/>
</dbReference>
<keyword evidence="2" id="KW-1185">Reference proteome</keyword>
<comment type="caution">
    <text evidence="1">The sequence shown here is derived from an EMBL/GenBank/DDBJ whole genome shotgun (WGS) entry which is preliminary data.</text>
</comment>
<dbReference type="Proteomes" id="UP001230328">
    <property type="component" value="Unassembled WGS sequence"/>
</dbReference>